<organism evidence="4 5">
    <name type="scientific">Biomaibacter acetigenes</name>
    <dbReference type="NCBI Taxonomy" id="2316383"/>
    <lineage>
        <taxon>Bacteria</taxon>
        <taxon>Bacillati</taxon>
        <taxon>Bacillota</taxon>
        <taxon>Clostridia</taxon>
        <taxon>Thermosediminibacterales</taxon>
        <taxon>Tepidanaerobacteraceae</taxon>
        <taxon>Biomaibacter</taxon>
    </lineage>
</organism>
<keyword evidence="1" id="KW-0547">Nucleotide-binding</keyword>
<evidence type="ECO:0000313" key="4">
    <source>
        <dbReference type="EMBL" id="AYO31934.1"/>
    </source>
</evidence>
<accession>A0A3G2R8R8</accession>
<dbReference type="GO" id="GO:0016887">
    <property type="term" value="F:ATP hydrolysis activity"/>
    <property type="evidence" value="ECO:0007669"/>
    <property type="project" value="InterPro"/>
</dbReference>
<keyword evidence="2 4" id="KW-0067">ATP-binding</keyword>
<dbReference type="GO" id="GO:0005524">
    <property type="term" value="F:ATP binding"/>
    <property type="evidence" value="ECO:0007669"/>
    <property type="project" value="UniProtKB-KW"/>
</dbReference>
<name>A0A3G2R8R8_9FIRM</name>
<dbReference type="CDD" id="cd03230">
    <property type="entry name" value="ABC_DR_subfamily_A"/>
    <property type="match status" value="1"/>
</dbReference>
<dbReference type="EMBL" id="CP033169">
    <property type="protein sequence ID" value="AYO31934.1"/>
    <property type="molecule type" value="Genomic_DNA"/>
</dbReference>
<dbReference type="InterPro" id="IPR017871">
    <property type="entry name" value="ABC_transporter-like_CS"/>
</dbReference>
<dbReference type="AlphaFoldDB" id="A0A3G2R8R8"/>
<evidence type="ECO:0000313" key="5">
    <source>
        <dbReference type="Proteomes" id="UP000280960"/>
    </source>
</evidence>
<proteinExistence type="predicted"/>
<gene>
    <name evidence="4" type="ORF">D2962_16185</name>
</gene>
<feature type="domain" description="ABC transporter" evidence="3">
    <location>
        <begin position="5"/>
        <end position="234"/>
    </location>
</feature>
<dbReference type="KEGG" id="bacg:D2962_16185"/>
<dbReference type="SUPFAM" id="SSF52540">
    <property type="entry name" value="P-loop containing nucleoside triphosphate hydrolases"/>
    <property type="match status" value="1"/>
</dbReference>
<evidence type="ECO:0000256" key="2">
    <source>
        <dbReference type="ARBA" id="ARBA00022840"/>
    </source>
</evidence>
<dbReference type="Gene3D" id="3.40.50.300">
    <property type="entry name" value="P-loop containing nucleotide triphosphate hydrolases"/>
    <property type="match status" value="1"/>
</dbReference>
<dbReference type="Proteomes" id="UP000280960">
    <property type="component" value="Chromosome"/>
</dbReference>
<evidence type="ECO:0000256" key="1">
    <source>
        <dbReference type="ARBA" id="ARBA00022741"/>
    </source>
</evidence>
<protein>
    <submittedName>
        <fullName evidence="4">ABC transporter ATP-binding protein</fullName>
    </submittedName>
</protein>
<dbReference type="InterPro" id="IPR027417">
    <property type="entry name" value="P-loop_NTPase"/>
</dbReference>
<dbReference type="Pfam" id="PF00005">
    <property type="entry name" value="ABC_tran"/>
    <property type="match status" value="1"/>
</dbReference>
<dbReference type="InterPro" id="IPR003439">
    <property type="entry name" value="ABC_transporter-like_ATP-bd"/>
</dbReference>
<dbReference type="RefSeq" id="WP_122015576.1">
    <property type="nucleotide sequence ID" value="NZ_CP033169.1"/>
</dbReference>
<dbReference type="PANTHER" id="PTHR43038:SF3">
    <property type="entry name" value="ABC TRANSPORTER G FAMILY MEMBER 20 ISOFORM X1"/>
    <property type="match status" value="1"/>
</dbReference>
<dbReference type="SMART" id="SM00382">
    <property type="entry name" value="AAA"/>
    <property type="match status" value="1"/>
</dbReference>
<dbReference type="InterPro" id="IPR003593">
    <property type="entry name" value="AAA+_ATPase"/>
</dbReference>
<dbReference type="PANTHER" id="PTHR43038">
    <property type="entry name" value="ATP-BINDING CASSETTE, SUB-FAMILY H, MEMBER 1"/>
    <property type="match status" value="1"/>
</dbReference>
<reference evidence="4 5" key="1">
    <citation type="submission" date="2018-10" db="EMBL/GenBank/DDBJ databases">
        <authorList>
            <person name="Zhang X."/>
        </authorList>
    </citation>
    <scope>NUCLEOTIDE SEQUENCE [LARGE SCALE GENOMIC DNA]</scope>
    <source>
        <strain evidence="4 5">SK-G1</strain>
    </source>
</reference>
<sequence>MEEAIRSSMLTKRFGSVTAVNGLDLLVKKGTIFGLVGPDGAGKTTTIRMLCGILLPDEGEAFVGGYNTVAQGERLKEYIGYMPQRFSLYGDLTVMENLEFYAEIYQVPRQVRREKIKKLLAFSNLTAHVGKLADQLSGGMKQKLALSCNLIHTPAYLFLDEPTTGVDPVARREFWKILFGLKNQGTTIFVSTPYMDEAERCDEVGLMYNGNIMRLDKPENMIMGFERELLSVSVDNIFKARDYAGELPYVEDVYIYGEELHIIADDFKYARDRLVLDFKDKKITTFDIKKISPSLEDVFITSVREMKKGIGGKQGD</sequence>
<keyword evidence="5" id="KW-1185">Reference proteome</keyword>
<dbReference type="PROSITE" id="PS50893">
    <property type="entry name" value="ABC_TRANSPORTER_2"/>
    <property type="match status" value="1"/>
</dbReference>
<evidence type="ECO:0000259" key="3">
    <source>
        <dbReference type="PROSITE" id="PS50893"/>
    </source>
</evidence>
<dbReference type="PROSITE" id="PS00211">
    <property type="entry name" value="ABC_TRANSPORTER_1"/>
    <property type="match status" value="1"/>
</dbReference>